<name>A0A1B8A9F1_FUSPO</name>
<dbReference type="CDD" id="cd23508">
    <property type="entry name" value="hydrophobin_II"/>
    <property type="match status" value="1"/>
</dbReference>
<evidence type="ECO:0000313" key="5">
    <source>
        <dbReference type="EMBL" id="OBS17103.1"/>
    </source>
</evidence>
<protein>
    <recommendedName>
        <fullName evidence="7">Hydrophobin</fullName>
    </recommendedName>
</protein>
<organism evidence="5 6">
    <name type="scientific">Fusarium poae</name>
    <dbReference type="NCBI Taxonomy" id="36050"/>
    <lineage>
        <taxon>Eukaryota</taxon>
        <taxon>Fungi</taxon>
        <taxon>Dikarya</taxon>
        <taxon>Ascomycota</taxon>
        <taxon>Pezizomycotina</taxon>
        <taxon>Sordariomycetes</taxon>
        <taxon>Hypocreomycetidae</taxon>
        <taxon>Hypocreales</taxon>
        <taxon>Nectriaceae</taxon>
        <taxon>Fusarium</taxon>
    </lineage>
</organism>
<evidence type="ECO:0000256" key="3">
    <source>
        <dbReference type="ARBA" id="ARBA00023157"/>
    </source>
</evidence>
<dbReference type="AlphaFoldDB" id="A0A1B8A9F1"/>
<feature type="signal peptide" evidence="4">
    <location>
        <begin position="1"/>
        <end position="22"/>
    </location>
</feature>
<accession>A0A1B8A9F1</accession>
<evidence type="ECO:0000256" key="1">
    <source>
        <dbReference type="ARBA" id="ARBA00004196"/>
    </source>
</evidence>
<keyword evidence="6" id="KW-1185">Reference proteome</keyword>
<sequence length="106" mass="10601">MKFLPVLAIFFTSAVAPPPGYGGSDSHSGGGSSNFDACPGALYSQAQCCSAGVGDIVDVDCANPATIAPTSINSFKANCTSIGKRARCCNIPILGLGVLCQSPDSA</sequence>
<dbReference type="Pfam" id="PF06766">
    <property type="entry name" value="Hydrophobin_2"/>
    <property type="match status" value="1"/>
</dbReference>
<dbReference type="EMBL" id="LYXU01000046">
    <property type="protein sequence ID" value="OBS17103.1"/>
    <property type="molecule type" value="Genomic_DNA"/>
</dbReference>
<dbReference type="InterPro" id="IPR036686">
    <property type="entry name" value="Class_II_Hydrophobin_sf"/>
</dbReference>
<dbReference type="STRING" id="36050.A0A1B8A9F1"/>
<gene>
    <name evidence="5" type="ORF">FPOA_12380</name>
</gene>
<dbReference type="Proteomes" id="UP000091967">
    <property type="component" value="Unassembled WGS sequence"/>
</dbReference>
<reference evidence="5 6" key="1">
    <citation type="submission" date="2016-06" db="EMBL/GenBank/DDBJ databases">
        <title>Living apart together: crosstalk between the core and supernumerary genomes in a fungal plant pathogen.</title>
        <authorList>
            <person name="Vanheule A."/>
            <person name="Audenaert K."/>
            <person name="Warris S."/>
            <person name="Van De Geest H."/>
            <person name="Schijlen E."/>
            <person name="Hofte M."/>
            <person name="De Saeger S."/>
            <person name="Haesaert G."/>
            <person name="Waalwijk C."/>
            <person name="Van Der Lee T."/>
        </authorList>
    </citation>
    <scope>NUCLEOTIDE SEQUENCE [LARGE SCALE GENOMIC DNA]</scope>
    <source>
        <strain evidence="5 6">2516</strain>
    </source>
</reference>
<dbReference type="InterPro" id="IPR010636">
    <property type="entry name" value="Class_II_hydrophobin"/>
</dbReference>
<dbReference type="PANTHER" id="PTHR42341:SF1">
    <property type="entry name" value="HYDROPHOBIN"/>
    <property type="match status" value="1"/>
</dbReference>
<dbReference type="PANTHER" id="PTHR42341">
    <property type="entry name" value="HYDROPHOBIN"/>
    <property type="match status" value="1"/>
</dbReference>
<evidence type="ECO:0000313" key="6">
    <source>
        <dbReference type="Proteomes" id="UP000091967"/>
    </source>
</evidence>
<feature type="chain" id="PRO_5008602693" description="Hydrophobin" evidence="4">
    <location>
        <begin position="23"/>
        <end position="106"/>
    </location>
</feature>
<dbReference type="Gene3D" id="3.20.120.10">
    <property type="entry name" value="Hydrophobin"/>
    <property type="match status" value="1"/>
</dbReference>
<evidence type="ECO:0000256" key="4">
    <source>
        <dbReference type="SAM" id="SignalP"/>
    </source>
</evidence>
<evidence type="ECO:0000256" key="2">
    <source>
        <dbReference type="ARBA" id="ARBA00009576"/>
    </source>
</evidence>
<proteinExistence type="inferred from homology"/>
<comment type="caution">
    <text evidence="5">The sequence shown here is derived from an EMBL/GenBank/DDBJ whole genome shotgun (WGS) entry which is preliminary data.</text>
</comment>
<keyword evidence="4" id="KW-0732">Signal</keyword>
<dbReference type="OMA" id="NEAFCAN"/>
<evidence type="ECO:0008006" key="7">
    <source>
        <dbReference type="Google" id="ProtNLM"/>
    </source>
</evidence>
<dbReference type="GO" id="GO:0005576">
    <property type="term" value="C:extracellular region"/>
    <property type="evidence" value="ECO:0007669"/>
    <property type="project" value="InterPro"/>
</dbReference>
<comment type="subcellular location">
    <subcellularLocation>
        <location evidence="1">Cell envelope</location>
    </subcellularLocation>
</comment>
<keyword evidence="3" id="KW-1015">Disulfide bond</keyword>
<comment type="similarity">
    <text evidence="2">Belongs to the cerato-ulmin hydrophobin family.</text>
</comment>
<dbReference type="SUPFAM" id="SSF101751">
    <property type="entry name" value="Hydrophobin II, HfbII"/>
    <property type="match status" value="1"/>
</dbReference>